<evidence type="ECO:0000313" key="3">
    <source>
        <dbReference type="EMBL" id="QJA44952.1"/>
    </source>
</evidence>
<dbReference type="SUPFAM" id="SSF54060">
    <property type="entry name" value="His-Me finger endonucleases"/>
    <property type="match status" value="1"/>
</dbReference>
<keyword evidence="3" id="KW-0378">Hydrolase</keyword>
<feature type="region of interest" description="Disordered" evidence="1">
    <location>
        <begin position="59"/>
        <end position="83"/>
    </location>
</feature>
<evidence type="ECO:0000256" key="1">
    <source>
        <dbReference type="SAM" id="MobiDB-lite"/>
    </source>
</evidence>
<gene>
    <name evidence="4" type="ORF">MM415A00105_0061</name>
    <name evidence="3" type="ORF">TM448A00170_0043</name>
</gene>
<evidence type="ECO:0000313" key="4">
    <source>
        <dbReference type="EMBL" id="QJI04669.1"/>
    </source>
</evidence>
<keyword evidence="3" id="KW-0540">Nuclease</keyword>
<organism evidence="3">
    <name type="scientific">viral metagenome</name>
    <dbReference type="NCBI Taxonomy" id="1070528"/>
    <lineage>
        <taxon>unclassified sequences</taxon>
        <taxon>metagenomes</taxon>
        <taxon>organismal metagenomes</taxon>
    </lineage>
</organism>
<dbReference type="GO" id="GO:0004519">
    <property type="term" value="F:endonuclease activity"/>
    <property type="evidence" value="ECO:0007669"/>
    <property type="project" value="UniProtKB-KW"/>
</dbReference>
<proteinExistence type="predicted"/>
<sequence>MEWLAGFNYSGYGAFSVGYTSLRAHRVAFEISNDRSIRDGMNILHRCNNRKYCRPDHLYEGTQSDNNRDRERINPGTGGTPSKFTKQEILRIKEVYKTGTTQRKIARIYNVQPGYISKLINGKRGSNAL</sequence>
<dbReference type="AlphaFoldDB" id="A0A6H1ZBW4"/>
<accession>A0A6H1ZBW4</accession>
<name>A0A6H1ZBW4_9ZZZZ</name>
<dbReference type="Gene3D" id="3.90.75.10">
    <property type="entry name" value="Homing Intron 3 (I-ppo) Encoded Endonuclease, Chain A"/>
    <property type="match status" value="1"/>
</dbReference>
<dbReference type="EMBL" id="MT143983">
    <property type="protein sequence ID" value="QJA44952.1"/>
    <property type="molecule type" value="Genomic_DNA"/>
</dbReference>
<feature type="domain" description="HNH nuclease" evidence="2">
    <location>
        <begin position="24"/>
        <end position="68"/>
    </location>
</feature>
<protein>
    <submittedName>
        <fullName evidence="3">Putative homing endonuclease</fullName>
    </submittedName>
</protein>
<evidence type="ECO:0000259" key="2">
    <source>
        <dbReference type="Pfam" id="PF13392"/>
    </source>
</evidence>
<dbReference type="Pfam" id="PF13392">
    <property type="entry name" value="HNH_3"/>
    <property type="match status" value="1"/>
</dbReference>
<keyword evidence="3" id="KW-0255">Endonuclease</keyword>
<dbReference type="InterPro" id="IPR003615">
    <property type="entry name" value="HNH_nuc"/>
</dbReference>
<dbReference type="EMBL" id="MT145188">
    <property type="protein sequence ID" value="QJI04669.1"/>
    <property type="molecule type" value="Genomic_DNA"/>
</dbReference>
<dbReference type="InterPro" id="IPR044925">
    <property type="entry name" value="His-Me_finger_sf"/>
</dbReference>
<reference evidence="3" key="1">
    <citation type="submission" date="2020-03" db="EMBL/GenBank/DDBJ databases">
        <title>The deep terrestrial virosphere.</title>
        <authorList>
            <person name="Holmfeldt K."/>
            <person name="Nilsson E."/>
            <person name="Simone D."/>
            <person name="Lopez-Fernandez M."/>
            <person name="Wu X."/>
            <person name="de Brujin I."/>
            <person name="Lundin D."/>
            <person name="Andersson A."/>
            <person name="Bertilsson S."/>
            <person name="Dopson M."/>
        </authorList>
    </citation>
    <scope>NUCLEOTIDE SEQUENCE</scope>
    <source>
        <strain evidence="4">MM415A00105</strain>
        <strain evidence="3">TM448A00170</strain>
    </source>
</reference>
<dbReference type="InterPro" id="IPR044930">
    <property type="entry name" value="Homing_endonuclease_His-Me"/>
</dbReference>